<reference evidence="4 5" key="1">
    <citation type="journal article" date="2019" name="Commun. Biol.">
        <title>The bagworm genome reveals a unique fibroin gene that provides high tensile strength.</title>
        <authorList>
            <person name="Kono N."/>
            <person name="Nakamura H."/>
            <person name="Ohtoshi R."/>
            <person name="Tomita M."/>
            <person name="Numata K."/>
            <person name="Arakawa K."/>
        </authorList>
    </citation>
    <scope>NUCLEOTIDE SEQUENCE [LARGE SCALE GENOMIC DNA]</scope>
</reference>
<evidence type="ECO:0000313" key="5">
    <source>
        <dbReference type="Proteomes" id="UP000299102"/>
    </source>
</evidence>
<keyword evidence="2" id="KW-0812">Transmembrane</keyword>
<evidence type="ECO:0000313" key="4">
    <source>
        <dbReference type="EMBL" id="GBP48670.1"/>
    </source>
</evidence>
<feature type="domain" description="Fatty acyl-CoA reductase C-terminal" evidence="3">
    <location>
        <begin position="272"/>
        <end position="343"/>
    </location>
</feature>
<dbReference type="GO" id="GO:0035336">
    <property type="term" value="P:long-chain fatty-acyl-CoA metabolic process"/>
    <property type="evidence" value="ECO:0007669"/>
    <property type="project" value="TreeGrafter"/>
</dbReference>
<evidence type="ECO:0000259" key="3">
    <source>
        <dbReference type="Pfam" id="PF03015"/>
    </source>
</evidence>
<feature type="region of interest" description="Disordered" evidence="1">
    <location>
        <begin position="1"/>
        <end position="20"/>
    </location>
</feature>
<dbReference type="InterPro" id="IPR033640">
    <property type="entry name" value="FAR_C"/>
</dbReference>
<organism evidence="4 5">
    <name type="scientific">Eumeta variegata</name>
    <name type="common">Bagworm moth</name>
    <name type="synonym">Eumeta japonica</name>
    <dbReference type="NCBI Taxonomy" id="151549"/>
    <lineage>
        <taxon>Eukaryota</taxon>
        <taxon>Metazoa</taxon>
        <taxon>Ecdysozoa</taxon>
        <taxon>Arthropoda</taxon>
        <taxon>Hexapoda</taxon>
        <taxon>Insecta</taxon>
        <taxon>Pterygota</taxon>
        <taxon>Neoptera</taxon>
        <taxon>Endopterygota</taxon>
        <taxon>Lepidoptera</taxon>
        <taxon>Glossata</taxon>
        <taxon>Ditrysia</taxon>
        <taxon>Tineoidea</taxon>
        <taxon>Psychidae</taxon>
        <taxon>Oiketicinae</taxon>
        <taxon>Eumeta</taxon>
    </lineage>
</organism>
<protein>
    <submittedName>
        <fullName evidence="4">Fatty acyl-CoA reductase wat</fullName>
    </submittedName>
</protein>
<keyword evidence="5" id="KW-1185">Reference proteome</keyword>
<dbReference type="PANTHER" id="PTHR11011:SF61">
    <property type="entry name" value="FATTY ACYL-COA REDUCTASE"/>
    <property type="match status" value="1"/>
</dbReference>
<dbReference type="AlphaFoldDB" id="A0A4C1WCP6"/>
<dbReference type="InterPro" id="IPR026055">
    <property type="entry name" value="FAR"/>
</dbReference>
<feature type="transmembrane region" description="Helical" evidence="2">
    <location>
        <begin position="124"/>
        <end position="143"/>
    </location>
</feature>
<dbReference type="Gene3D" id="3.40.50.720">
    <property type="entry name" value="NAD(P)-binding Rossmann-like Domain"/>
    <property type="match status" value="1"/>
</dbReference>
<keyword evidence="2" id="KW-0472">Membrane</keyword>
<proteinExistence type="predicted"/>
<dbReference type="GO" id="GO:0005777">
    <property type="term" value="C:peroxisome"/>
    <property type="evidence" value="ECO:0007669"/>
    <property type="project" value="TreeGrafter"/>
</dbReference>
<dbReference type="PANTHER" id="PTHR11011">
    <property type="entry name" value="MALE STERILITY PROTEIN 2-RELATED"/>
    <property type="match status" value="1"/>
</dbReference>
<sequence>MKINVSKTEEGKIKRNKSTTQTCQTSAGKGVLRSFHGDESNYIDVIPADVVSNATIVAMWNYLENGDRRRYINLTSSSELVVPWSSILDIGKKITSTTVPFNNSLWVPGGSMTRFKWLHNIRAFFYHWLPAVLIDILLTCFGYKPIRFTLVPLHKGAKVCIGLQQSREAKITPDVVRSYRINREEGSTQPYTGTLVLNMDLSFVNATSILRPVRILIGRLMMICDCVGGTCVQGTCTAVTMKTYHHFWKLSMDSFHFTTTSSNIRFTAYFFSLLKVHNRINKGTQVIDYYVKNVWTFRSDTIQELRASLNTREGMLYRMDKDLDLEDYMEHCIRCARLYLMKESKESLPAARRHMTRLKYIRFGLTVLFWYVVANFLGFRLALVLFVLNTIYDRYFIH</sequence>
<name>A0A4C1WCP6_EUMVA</name>
<dbReference type="EMBL" id="BGZK01000528">
    <property type="protein sequence ID" value="GBP48670.1"/>
    <property type="molecule type" value="Genomic_DNA"/>
</dbReference>
<accession>A0A4C1WCP6</accession>
<comment type="caution">
    <text evidence="4">The sequence shown here is derived from an EMBL/GenBank/DDBJ whole genome shotgun (WGS) entry which is preliminary data.</text>
</comment>
<gene>
    <name evidence="4" type="primary">wat</name>
    <name evidence="4" type="ORF">EVAR_103035_1</name>
</gene>
<dbReference type="GO" id="GO:0080019">
    <property type="term" value="F:alcohol-forming very long-chain fatty acyl-CoA reductase activity"/>
    <property type="evidence" value="ECO:0007669"/>
    <property type="project" value="InterPro"/>
</dbReference>
<keyword evidence="2" id="KW-1133">Transmembrane helix</keyword>
<dbReference type="Proteomes" id="UP000299102">
    <property type="component" value="Unassembled WGS sequence"/>
</dbReference>
<evidence type="ECO:0000256" key="1">
    <source>
        <dbReference type="SAM" id="MobiDB-lite"/>
    </source>
</evidence>
<dbReference type="OrthoDB" id="429813at2759"/>
<dbReference type="Pfam" id="PF03015">
    <property type="entry name" value="Sterile"/>
    <property type="match status" value="1"/>
</dbReference>
<evidence type="ECO:0000256" key="2">
    <source>
        <dbReference type="SAM" id="Phobius"/>
    </source>
</evidence>
<feature type="transmembrane region" description="Helical" evidence="2">
    <location>
        <begin position="363"/>
        <end position="388"/>
    </location>
</feature>
<dbReference type="CDD" id="cd09071">
    <property type="entry name" value="FAR_C"/>
    <property type="match status" value="1"/>
</dbReference>